<evidence type="ECO:0000256" key="1">
    <source>
        <dbReference type="SAM" id="MobiDB-lite"/>
    </source>
</evidence>
<protein>
    <submittedName>
        <fullName evidence="2">Uncharacterized protein</fullName>
    </submittedName>
</protein>
<dbReference type="Proteomes" id="UP001303115">
    <property type="component" value="Unassembled WGS sequence"/>
</dbReference>
<organism evidence="2 3">
    <name type="scientific">Parachaetomium inaequale</name>
    <dbReference type="NCBI Taxonomy" id="2588326"/>
    <lineage>
        <taxon>Eukaryota</taxon>
        <taxon>Fungi</taxon>
        <taxon>Dikarya</taxon>
        <taxon>Ascomycota</taxon>
        <taxon>Pezizomycotina</taxon>
        <taxon>Sordariomycetes</taxon>
        <taxon>Sordariomycetidae</taxon>
        <taxon>Sordariales</taxon>
        <taxon>Chaetomiaceae</taxon>
        <taxon>Parachaetomium</taxon>
    </lineage>
</organism>
<comment type="caution">
    <text evidence="2">The sequence shown here is derived from an EMBL/GenBank/DDBJ whole genome shotgun (WGS) entry which is preliminary data.</text>
</comment>
<gene>
    <name evidence="2" type="ORF">C8A01DRAFT_34947</name>
</gene>
<accession>A0AAN6PI07</accession>
<evidence type="ECO:0000313" key="2">
    <source>
        <dbReference type="EMBL" id="KAK4041007.1"/>
    </source>
</evidence>
<feature type="compositionally biased region" description="Basic and acidic residues" evidence="1">
    <location>
        <begin position="313"/>
        <end position="344"/>
    </location>
</feature>
<feature type="region of interest" description="Disordered" evidence="1">
    <location>
        <begin position="280"/>
        <end position="354"/>
    </location>
</feature>
<name>A0AAN6PI07_9PEZI</name>
<evidence type="ECO:0000313" key="3">
    <source>
        <dbReference type="Proteomes" id="UP001303115"/>
    </source>
</evidence>
<reference evidence="3" key="1">
    <citation type="journal article" date="2023" name="Mol. Phylogenet. Evol.">
        <title>Genome-scale phylogeny and comparative genomics of the fungal order Sordariales.</title>
        <authorList>
            <person name="Hensen N."/>
            <person name="Bonometti L."/>
            <person name="Westerberg I."/>
            <person name="Brannstrom I.O."/>
            <person name="Guillou S."/>
            <person name="Cros-Aarteil S."/>
            <person name="Calhoun S."/>
            <person name="Haridas S."/>
            <person name="Kuo A."/>
            <person name="Mondo S."/>
            <person name="Pangilinan J."/>
            <person name="Riley R."/>
            <person name="LaButti K."/>
            <person name="Andreopoulos B."/>
            <person name="Lipzen A."/>
            <person name="Chen C."/>
            <person name="Yan M."/>
            <person name="Daum C."/>
            <person name="Ng V."/>
            <person name="Clum A."/>
            <person name="Steindorff A."/>
            <person name="Ohm R.A."/>
            <person name="Martin F."/>
            <person name="Silar P."/>
            <person name="Natvig D.O."/>
            <person name="Lalanne C."/>
            <person name="Gautier V."/>
            <person name="Ament-Velasquez S.L."/>
            <person name="Kruys A."/>
            <person name="Hutchinson M.I."/>
            <person name="Powell A.J."/>
            <person name="Barry K."/>
            <person name="Miller A.N."/>
            <person name="Grigoriev I.V."/>
            <person name="Debuchy R."/>
            <person name="Gladieux P."/>
            <person name="Hiltunen Thoren M."/>
            <person name="Johannesson H."/>
        </authorList>
    </citation>
    <scope>NUCLEOTIDE SEQUENCE [LARGE SCALE GENOMIC DNA]</scope>
    <source>
        <strain evidence="3">CBS 284.82</strain>
    </source>
</reference>
<dbReference type="EMBL" id="MU854365">
    <property type="protein sequence ID" value="KAK4041007.1"/>
    <property type="molecule type" value="Genomic_DNA"/>
</dbReference>
<dbReference type="AlphaFoldDB" id="A0AAN6PI07"/>
<sequence length="492" mass="54087">MCQPPTNDVVREMLGLVVPEDVTVKKVQLAPSVRPPRTYEVLLSDGRTLHLVLPPISMWRPLRAEQGMLTSEAITVRWLSDTLAREDSATAEQNAPSSSSKPDLATSLLPLLPTLLRHGQETHLANSSFAVYDPVSGAPLSLFSPEPSLSTQREIDRQLGALFRNLAAITSPTGRFGPLAAVVDTKTPQPAAGPSQGKAPKLPKVLIEGGLSVTGGAGTWSVAFHSMLEGVLRDGEDMAVLISYPTIRRHFRRLGYLLDEVTTGRLVVVEGAGRGNVLVEGTEVGEQQQQEQQQRRDGEEQEEDVEDPEGGEEAVKDEERAGKEADSAEKGESKTTTIHQKDDTQPQQTPKLTGLRDWSSAVFGDPLLATIFSDPHQQPPSAAFLEGFNDEKLDPDPRHTHLPYPLNRAIIEGVDTAWIRLLFYQAYHAVARIVSEFYRPRQDSSARELEARRKLNEVLAKLAEVPDDSKKKHQRPSGEMSPAKRLRGAEDR</sequence>
<feature type="compositionally biased region" description="Acidic residues" evidence="1">
    <location>
        <begin position="299"/>
        <end position="312"/>
    </location>
</feature>
<feature type="region of interest" description="Disordered" evidence="1">
    <location>
        <begin position="462"/>
        <end position="492"/>
    </location>
</feature>
<feature type="compositionally biased region" description="Low complexity" evidence="1">
    <location>
        <begin position="280"/>
        <end position="292"/>
    </location>
</feature>
<proteinExistence type="predicted"/>
<keyword evidence="3" id="KW-1185">Reference proteome</keyword>